<keyword evidence="2" id="KW-1185">Reference proteome</keyword>
<sequence length="149" mass="16231">MLVSLVSDRSSTSVACRPPSVAESIALLICLSQKIEWSGLVLSGAMCGVAEKFTKKMTLIVCDASSARRVFEMARNKDKAKKILLKMRHQLVGKNGGVGLAFGMIFDWILDLANVAHSKKYLSSRVAHSQPLNTRDTSQIDLRATCTCS</sequence>
<comment type="caution">
    <text evidence="1">The sequence shown here is derived from an EMBL/GenBank/DDBJ whole genome shotgun (WGS) entry which is preliminary data.</text>
</comment>
<proteinExistence type="predicted"/>
<organism evidence="1 2">
    <name type="scientific">Persea americana</name>
    <name type="common">Avocado</name>
    <dbReference type="NCBI Taxonomy" id="3435"/>
    <lineage>
        <taxon>Eukaryota</taxon>
        <taxon>Viridiplantae</taxon>
        <taxon>Streptophyta</taxon>
        <taxon>Embryophyta</taxon>
        <taxon>Tracheophyta</taxon>
        <taxon>Spermatophyta</taxon>
        <taxon>Magnoliopsida</taxon>
        <taxon>Magnoliidae</taxon>
        <taxon>Laurales</taxon>
        <taxon>Lauraceae</taxon>
        <taxon>Persea</taxon>
    </lineage>
</organism>
<dbReference type="EMBL" id="CM056811">
    <property type="protein sequence ID" value="KAJ8636900.1"/>
    <property type="molecule type" value="Genomic_DNA"/>
</dbReference>
<protein>
    <submittedName>
        <fullName evidence="1">Uncharacterized protein</fullName>
    </submittedName>
</protein>
<gene>
    <name evidence="1" type="ORF">MRB53_011167</name>
</gene>
<reference evidence="1 2" key="1">
    <citation type="journal article" date="2022" name="Hortic Res">
        <title>A haplotype resolved chromosomal level avocado genome allows analysis of novel avocado genes.</title>
        <authorList>
            <person name="Nath O."/>
            <person name="Fletcher S.J."/>
            <person name="Hayward A."/>
            <person name="Shaw L.M."/>
            <person name="Masouleh A.K."/>
            <person name="Furtado A."/>
            <person name="Henry R.J."/>
            <person name="Mitter N."/>
        </authorList>
    </citation>
    <scope>NUCLEOTIDE SEQUENCE [LARGE SCALE GENOMIC DNA]</scope>
    <source>
        <strain evidence="2">cv. Hass</strain>
    </source>
</reference>
<evidence type="ECO:0000313" key="1">
    <source>
        <dbReference type="EMBL" id="KAJ8636900.1"/>
    </source>
</evidence>
<dbReference type="Proteomes" id="UP001234297">
    <property type="component" value="Chromosome 3"/>
</dbReference>
<name>A0ACC2LU01_PERAE</name>
<evidence type="ECO:0000313" key="2">
    <source>
        <dbReference type="Proteomes" id="UP001234297"/>
    </source>
</evidence>
<accession>A0ACC2LU01</accession>